<feature type="signal peptide" evidence="4">
    <location>
        <begin position="1"/>
        <end position="15"/>
    </location>
</feature>
<dbReference type="InterPro" id="IPR007110">
    <property type="entry name" value="Ig-like_dom"/>
</dbReference>
<dbReference type="InterPro" id="IPR011162">
    <property type="entry name" value="MHC_I/II-like_Ag-recog"/>
</dbReference>
<dbReference type="InterPro" id="IPR036179">
    <property type="entry name" value="Ig-like_dom_sf"/>
</dbReference>
<protein>
    <recommendedName>
        <fullName evidence="5">Ig-like domain-containing protein</fullName>
    </recommendedName>
</protein>
<keyword evidence="2" id="KW-0393">Immunoglobulin domain</keyword>
<dbReference type="EMBL" id="JAAMOB010000019">
    <property type="protein sequence ID" value="KAF4100889.1"/>
    <property type="molecule type" value="Genomic_DNA"/>
</dbReference>
<dbReference type="Gene3D" id="2.60.40.10">
    <property type="entry name" value="Immunoglobulins"/>
    <property type="match status" value="1"/>
</dbReference>
<accession>A0A7J6C0U6</accession>
<evidence type="ECO:0000256" key="4">
    <source>
        <dbReference type="SAM" id="SignalP"/>
    </source>
</evidence>
<dbReference type="GO" id="GO:0009897">
    <property type="term" value="C:external side of plasma membrane"/>
    <property type="evidence" value="ECO:0007669"/>
    <property type="project" value="TreeGrafter"/>
</dbReference>
<dbReference type="Pfam" id="PF07654">
    <property type="entry name" value="C1-set"/>
    <property type="match status" value="1"/>
</dbReference>
<keyword evidence="7" id="KW-1185">Reference proteome</keyword>
<dbReference type="AlphaFoldDB" id="A0A7J6C0U6"/>
<keyword evidence="3" id="KW-0472">Membrane</keyword>
<dbReference type="InterPro" id="IPR013783">
    <property type="entry name" value="Ig-like_fold"/>
</dbReference>
<dbReference type="Gene3D" id="3.30.500.10">
    <property type="entry name" value="MHC class I-like antigen recognition-like"/>
    <property type="match status" value="1"/>
</dbReference>
<dbReference type="PROSITE" id="PS00290">
    <property type="entry name" value="IG_MHC"/>
    <property type="match status" value="1"/>
</dbReference>
<evidence type="ECO:0000313" key="6">
    <source>
        <dbReference type="EMBL" id="KAF4100889.1"/>
    </source>
</evidence>
<feature type="transmembrane region" description="Helical" evidence="3">
    <location>
        <begin position="294"/>
        <end position="316"/>
    </location>
</feature>
<sequence length="358" mass="41283">MILFIFLFYPFLSDARQEKHFLHYTFTVMTKEDPFPVFSAVVVSDDIQIKHYSNEERLWIRSSLPIDKWINAPPEPPESRDWFLHQLNTLSNRTDSQCSELHVLQRIIGCELEKRPDGSVNLRAFDEYGFDGEEFIAFNSDTLQWIDKNPKAKETKIKWNRQTERNQLIKKYLKTCTDWISTFHSCKMSSPNIRVFAKDAPDDQHKQVLTCVATGFYPRDIEMNIRLNQTILKDQIYTEIRPNDDGTFQMRTSVETDRNHKGYYDCLVNHSSLTKPVLAKWDGAYFDTETESQWPVIVGVAAVVVAGLGLLCWFCLKFQKALIHNAVASLSSVPNSDTEQAANSLFNYESGVTLLTGI</sequence>
<dbReference type="InterPro" id="IPR037055">
    <property type="entry name" value="MHC_I-like_Ag-recog_sf"/>
</dbReference>
<reference evidence="6 7" key="1">
    <citation type="submission" date="2020-04" db="EMBL/GenBank/DDBJ databases">
        <title>Chromosome-level genome assembly of a cyprinid fish Onychostoma macrolepis by integration of Nanopore Sequencing, Bionano and Hi-C technology.</title>
        <authorList>
            <person name="Wang D."/>
        </authorList>
    </citation>
    <scope>NUCLEOTIDE SEQUENCE [LARGE SCALE GENOMIC DNA]</scope>
    <source>
        <strain evidence="6">SWU-2019</strain>
        <tissue evidence="6">Muscle</tissue>
    </source>
</reference>
<dbReference type="PROSITE" id="PS50835">
    <property type="entry name" value="IG_LIKE"/>
    <property type="match status" value="1"/>
</dbReference>
<proteinExistence type="predicted"/>
<evidence type="ECO:0000313" key="7">
    <source>
        <dbReference type="Proteomes" id="UP000579812"/>
    </source>
</evidence>
<keyword evidence="3" id="KW-0812">Transmembrane</keyword>
<dbReference type="InterPro" id="IPR003597">
    <property type="entry name" value="Ig_C1-set"/>
</dbReference>
<evidence type="ECO:0000256" key="2">
    <source>
        <dbReference type="ARBA" id="ARBA00023319"/>
    </source>
</evidence>
<feature type="chain" id="PRO_5029848237" description="Ig-like domain-containing protein" evidence="4">
    <location>
        <begin position="16"/>
        <end position="358"/>
    </location>
</feature>
<comment type="caution">
    <text evidence="6">The sequence shown here is derived from an EMBL/GenBank/DDBJ whole genome shotgun (WGS) entry which is preliminary data.</text>
</comment>
<evidence type="ECO:0000259" key="5">
    <source>
        <dbReference type="PROSITE" id="PS50835"/>
    </source>
</evidence>
<dbReference type="SUPFAM" id="SSF48726">
    <property type="entry name" value="Immunoglobulin"/>
    <property type="match status" value="1"/>
</dbReference>
<dbReference type="Pfam" id="PF00129">
    <property type="entry name" value="MHC_I"/>
    <property type="match status" value="1"/>
</dbReference>
<name>A0A7J6C0U6_9TELE</name>
<dbReference type="SMART" id="SM00407">
    <property type="entry name" value="IGc1"/>
    <property type="match status" value="1"/>
</dbReference>
<evidence type="ECO:0000256" key="3">
    <source>
        <dbReference type="SAM" id="Phobius"/>
    </source>
</evidence>
<gene>
    <name evidence="6" type="ORF">G5714_019085</name>
</gene>
<dbReference type="Proteomes" id="UP000579812">
    <property type="component" value="Unassembled WGS sequence"/>
</dbReference>
<evidence type="ECO:0000256" key="1">
    <source>
        <dbReference type="ARBA" id="ARBA00023180"/>
    </source>
</evidence>
<dbReference type="GO" id="GO:0006955">
    <property type="term" value="P:immune response"/>
    <property type="evidence" value="ECO:0007669"/>
    <property type="project" value="TreeGrafter"/>
</dbReference>
<dbReference type="InterPro" id="IPR003006">
    <property type="entry name" value="Ig/MHC_CS"/>
</dbReference>
<dbReference type="GO" id="GO:0005615">
    <property type="term" value="C:extracellular space"/>
    <property type="evidence" value="ECO:0007669"/>
    <property type="project" value="TreeGrafter"/>
</dbReference>
<keyword evidence="3" id="KW-1133">Transmembrane helix</keyword>
<dbReference type="InterPro" id="IPR011161">
    <property type="entry name" value="MHC_I-like_Ag-recog"/>
</dbReference>
<dbReference type="PANTHER" id="PTHR16675:SF193">
    <property type="entry name" value="LOC571647 PROTEIN-RELATED"/>
    <property type="match status" value="1"/>
</dbReference>
<dbReference type="SUPFAM" id="SSF54452">
    <property type="entry name" value="MHC antigen-recognition domain"/>
    <property type="match status" value="1"/>
</dbReference>
<dbReference type="InterPro" id="IPR050208">
    <property type="entry name" value="MHC_class-I_related"/>
</dbReference>
<keyword evidence="1" id="KW-0325">Glycoprotein</keyword>
<dbReference type="PANTHER" id="PTHR16675">
    <property type="entry name" value="MHC CLASS I-RELATED"/>
    <property type="match status" value="1"/>
</dbReference>
<feature type="domain" description="Ig-like" evidence="5">
    <location>
        <begin position="191"/>
        <end position="278"/>
    </location>
</feature>
<keyword evidence="4" id="KW-0732">Signal</keyword>
<organism evidence="6 7">
    <name type="scientific">Onychostoma macrolepis</name>
    <dbReference type="NCBI Taxonomy" id="369639"/>
    <lineage>
        <taxon>Eukaryota</taxon>
        <taxon>Metazoa</taxon>
        <taxon>Chordata</taxon>
        <taxon>Craniata</taxon>
        <taxon>Vertebrata</taxon>
        <taxon>Euteleostomi</taxon>
        <taxon>Actinopterygii</taxon>
        <taxon>Neopterygii</taxon>
        <taxon>Teleostei</taxon>
        <taxon>Ostariophysi</taxon>
        <taxon>Cypriniformes</taxon>
        <taxon>Cyprinidae</taxon>
        <taxon>Acrossocheilinae</taxon>
        <taxon>Onychostoma</taxon>
    </lineage>
</organism>